<protein>
    <submittedName>
        <fullName evidence="2">Uncharacterized protein</fullName>
    </submittedName>
</protein>
<evidence type="ECO:0000313" key="3">
    <source>
        <dbReference type="Proteomes" id="UP000266723"/>
    </source>
</evidence>
<evidence type="ECO:0000256" key="1">
    <source>
        <dbReference type="SAM" id="Phobius"/>
    </source>
</evidence>
<evidence type="ECO:0000313" key="2">
    <source>
        <dbReference type="EMBL" id="KAF3605155.1"/>
    </source>
</evidence>
<gene>
    <name evidence="2" type="ORF">DY000_02045920</name>
</gene>
<keyword evidence="3" id="KW-1185">Reference proteome</keyword>
<comment type="caution">
    <text evidence="2">The sequence shown here is derived from an EMBL/GenBank/DDBJ whole genome shotgun (WGS) entry which is preliminary data.</text>
</comment>
<sequence>MSGDRYNQRYGKTINGKKKLQHSGAASISSQTRISVTHCSVQAEIYFPVQAGKASLHLTSTSPKLSISRLCQLLSFRGCVFDDSVCSPISAASQYFTATSRYPCIFRDGFLHLLKPICWFLNVNFDFFVFSQTRGLGVQVKTYYRCLLSLATSIFRYALVFLVYQFTVEYLPGCNRLSPFGV</sequence>
<keyword evidence="1" id="KW-0472">Membrane</keyword>
<keyword evidence="1" id="KW-1133">Transmembrane helix</keyword>
<reference evidence="2 3" key="1">
    <citation type="journal article" date="2020" name="BMC Genomics">
        <title>Intraspecific diversification of the crop wild relative Brassica cretica Lam. using demographic model selection.</title>
        <authorList>
            <person name="Kioukis A."/>
            <person name="Michalopoulou V.A."/>
            <person name="Briers L."/>
            <person name="Pirintsos S."/>
            <person name="Studholme D.J."/>
            <person name="Pavlidis P."/>
            <person name="Sarris P.F."/>
        </authorList>
    </citation>
    <scope>NUCLEOTIDE SEQUENCE [LARGE SCALE GENOMIC DNA]</scope>
    <source>
        <strain evidence="3">cv. PFS-1207/04</strain>
    </source>
</reference>
<organism evidence="2 3">
    <name type="scientific">Brassica cretica</name>
    <name type="common">Mustard</name>
    <dbReference type="NCBI Taxonomy" id="69181"/>
    <lineage>
        <taxon>Eukaryota</taxon>
        <taxon>Viridiplantae</taxon>
        <taxon>Streptophyta</taxon>
        <taxon>Embryophyta</taxon>
        <taxon>Tracheophyta</taxon>
        <taxon>Spermatophyta</taxon>
        <taxon>Magnoliopsida</taxon>
        <taxon>eudicotyledons</taxon>
        <taxon>Gunneridae</taxon>
        <taxon>Pentapetalae</taxon>
        <taxon>rosids</taxon>
        <taxon>malvids</taxon>
        <taxon>Brassicales</taxon>
        <taxon>Brassicaceae</taxon>
        <taxon>Brassiceae</taxon>
        <taxon>Brassica</taxon>
    </lineage>
</organism>
<dbReference type="Proteomes" id="UP000266723">
    <property type="component" value="Unassembled WGS sequence"/>
</dbReference>
<dbReference type="EMBL" id="QGKV02000297">
    <property type="protein sequence ID" value="KAF3605155.1"/>
    <property type="molecule type" value="Genomic_DNA"/>
</dbReference>
<feature type="transmembrane region" description="Helical" evidence="1">
    <location>
        <begin position="142"/>
        <end position="164"/>
    </location>
</feature>
<accession>A0ABQ7EPX1</accession>
<proteinExistence type="predicted"/>
<name>A0ABQ7EPX1_BRACR</name>
<keyword evidence="1" id="KW-0812">Transmembrane</keyword>